<feature type="compositionally biased region" description="Polar residues" evidence="2">
    <location>
        <begin position="815"/>
        <end position="826"/>
    </location>
</feature>
<dbReference type="EMBL" id="CAKOGP040000335">
    <property type="protein sequence ID" value="CAJ1934226.1"/>
    <property type="molecule type" value="Genomic_DNA"/>
</dbReference>
<sequence length="826" mass="92471">MSSKDSTPSSLRKSSSIFEHEQSLRSIGSVVEPPSDPSSFRKSFSRFEHRQSVGSSGSLEVPPAFRASLNIFEDGEERNPLLPSFFRGDSLSIVERSDSSNDLKNEFVFSLKHAKVQEGPSLSIKQITDFQAKIRGYLERKVHKKSTESVVLLQSIGRGFLQRGRFHTIIGAAIRCQAFVRRYLVQRESRRLYDIQNPPHIRKLRNQIAAIRLKLDAVNEERECMHKERERRKAQIKKECLERFAKQERDKTLGIAHVQKSGSQLISYFQNENNTLRATMRDLAKKSAELRSENKSLESDNQVVAQYTHELHSHYKMMKERNGSLQKQADKLRNHYKPKWEDAIAEQKNHVINEVRQKYVYRQGLFKIVDNILLDQSCDSDFKDGIARVVGRCENDFDCEIDIDTPLELYPSPPEQQSMLSTFKPEDEMSLANSQEDEPFEFLDDAAFLLPDLESFSSNMHTDGGNVDDSSSTASSASSASSSDSNSSSDSSDDRSLMRDRSFKSAPTVADSPKDIVKYFEQNDGSAISPIAKKLHTETDSTVYSTDESEFEVKSAGCDTGKVLVNANDDSDTDSGTETSRPPWETEDESNIDPDFPTVINIPSTSELEGKKEVLSDAFTLSSTASTTAIESHSSSSYLDVHMESRNKSLMHPIGATTLEPDDNEEYNVGQSSFHSNEPTIGFHHQPGDSCYANDKEEKSNSRHNPPHQVTQHEKPLAFNGQGIESQPTGKGGIITSSAKEADRAKPKSPVRIRQESTKSSTTSSVETPKPFHARPAPKFGEPKIPVRARNPAKLRSAFKTRTAPEKSPPRISARTCSPTKLRTTS</sequence>
<dbReference type="PROSITE" id="PS50096">
    <property type="entry name" value="IQ"/>
    <property type="match status" value="2"/>
</dbReference>
<proteinExistence type="predicted"/>
<comment type="caution">
    <text evidence="3">The sequence shown here is derived from an EMBL/GenBank/DDBJ whole genome shotgun (WGS) entry which is preliminary data.</text>
</comment>
<feature type="region of interest" description="Disordered" evidence="2">
    <location>
        <begin position="661"/>
        <end position="826"/>
    </location>
</feature>
<keyword evidence="4" id="KW-1185">Reference proteome</keyword>
<name>A0AAD2CH92_9STRA</name>
<feature type="compositionally biased region" description="Low complexity" evidence="2">
    <location>
        <begin position="758"/>
        <end position="771"/>
    </location>
</feature>
<reference evidence="3" key="1">
    <citation type="submission" date="2023-08" db="EMBL/GenBank/DDBJ databases">
        <authorList>
            <person name="Audoor S."/>
            <person name="Bilcke G."/>
        </authorList>
    </citation>
    <scope>NUCLEOTIDE SEQUENCE</scope>
</reference>
<feature type="coiled-coil region" evidence="1">
    <location>
        <begin position="201"/>
        <end position="237"/>
    </location>
</feature>
<evidence type="ECO:0000313" key="4">
    <source>
        <dbReference type="Proteomes" id="UP001295423"/>
    </source>
</evidence>
<dbReference type="Gene3D" id="1.20.5.190">
    <property type="match status" value="1"/>
</dbReference>
<feature type="compositionally biased region" description="Polar residues" evidence="2">
    <location>
        <begin position="669"/>
        <end position="679"/>
    </location>
</feature>
<evidence type="ECO:0000256" key="1">
    <source>
        <dbReference type="SAM" id="Coils"/>
    </source>
</evidence>
<dbReference type="SMART" id="SM00015">
    <property type="entry name" value="IQ"/>
    <property type="match status" value="3"/>
</dbReference>
<keyword evidence="1" id="KW-0175">Coiled coil</keyword>
<feature type="compositionally biased region" description="Basic and acidic residues" evidence="2">
    <location>
        <begin position="492"/>
        <end position="503"/>
    </location>
</feature>
<gene>
    <name evidence="3" type="ORF">CYCCA115_LOCUS3650</name>
</gene>
<dbReference type="InterPro" id="IPR027417">
    <property type="entry name" value="P-loop_NTPase"/>
</dbReference>
<evidence type="ECO:0000256" key="2">
    <source>
        <dbReference type="SAM" id="MobiDB-lite"/>
    </source>
</evidence>
<evidence type="ECO:0000313" key="3">
    <source>
        <dbReference type="EMBL" id="CAJ1934226.1"/>
    </source>
</evidence>
<feature type="compositionally biased region" description="Polar residues" evidence="2">
    <location>
        <begin position="723"/>
        <end position="739"/>
    </location>
</feature>
<dbReference type="Proteomes" id="UP001295423">
    <property type="component" value="Unassembled WGS sequence"/>
</dbReference>
<dbReference type="SUPFAM" id="SSF52540">
    <property type="entry name" value="P-loop containing nucleoside triphosphate hydrolases"/>
    <property type="match status" value="1"/>
</dbReference>
<accession>A0AAD2CH92</accession>
<feature type="compositionally biased region" description="Low complexity" evidence="2">
    <location>
        <begin position="468"/>
        <end position="490"/>
    </location>
</feature>
<organism evidence="3 4">
    <name type="scientific">Cylindrotheca closterium</name>
    <dbReference type="NCBI Taxonomy" id="2856"/>
    <lineage>
        <taxon>Eukaryota</taxon>
        <taxon>Sar</taxon>
        <taxon>Stramenopiles</taxon>
        <taxon>Ochrophyta</taxon>
        <taxon>Bacillariophyta</taxon>
        <taxon>Bacillariophyceae</taxon>
        <taxon>Bacillariophycidae</taxon>
        <taxon>Bacillariales</taxon>
        <taxon>Bacillariaceae</taxon>
        <taxon>Cylindrotheca</taxon>
    </lineage>
</organism>
<feature type="coiled-coil region" evidence="1">
    <location>
        <begin position="273"/>
        <end position="335"/>
    </location>
</feature>
<feature type="region of interest" description="Disordered" evidence="2">
    <location>
        <begin position="459"/>
        <end position="509"/>
    </location>
</feature>
<feature type="region of interest" description="Disordered" evidence="2">
    <location>
        <begin position="1"/>
        <end position="43"/>
    </location>
</feature>
<feature type="region of interest" description="Disordered" evidence="2">
    <location>
        <begin position="562"/>
        <end position="594"/>
    </location>
</feature>
<dbReference type="AlphaFoldDB" id="A0AAD2CH92"/>
<dbReference type="Pfam" id="PF00612">
    <property type="entry name" value="IQ"/>
    <property type="match status" value="1"/>
</dbReference>
<dbReference type="InterPro" id="IPR000048">
    <property type="entry name" value="IQ_motif_EF-hand-BS"/>
</dbReference>
<feature type="compositionally biased region" description="Polar residues" evidence="2">
    <location>
        <begin position="1"/>
        <end position="17"/>
    </location>
</feature>
<protein>
    <submittedName>
        <fullName evidence="3">Uncharacterized protein</fullName>
    </submittedName>
</protein>